<dbReference type="EMBL" id="JAIWYP010000005">
    <property type="protein sequence ID" value="KAH3824609.1"/>
    <property type="molecule type" value="Genomic_DNA"/>
</dbReference>
<name>A0A9D4H059_DREPO</name>
<accession>A0A9D4H059</accession>
<evidence type="ECO:0000313" key="2">
    <source>
        <dbReference type="Proteomes" id="UP000828390"/>
    </source>
</evidence>
<dbReference type="Proteomes" id="UP000828390">
    <property type="component" value="Unassembled WGS sequence"/>
</dbReference>
<dbReference type="AlphaFoldDB" id="A0A9D4H059"/>
<reference evidence="1" key="2">
    <citation type="submission" date="2020-11" db="EMBL/GenBank/DDBJ databases">
        <authorList>
            <person name="McCartney M.A."/>
            <person name="Auch B."/>
            <person name="Kono T."/>
            <person name="Mallez S."/>
            <person name="Becker A."/>
            <person name="Gohl D.M."/>
            <person name="Silverstein K.A.T."/>
            <person name="Koren S."/>
            <person name="Bechman K.B."/>
            <person name="Herman A."/>
            <person name="Abrahante J.E."/>
            <person name="Garbe J."/>
        </authorList>
    </citation>
    <scope>NUCLEOTIDE SEQUENCE</scope>
    <source>
        <strain evidence="1">Duluth1</strain>
        <tissue evidence="1">Whole animal</tissue>
    </source>
</reference>
<protein>
    <submittedName>
        <fullName evidence="1">Uncharacterized protein</fullName>
    </submittedName>
</protein>
<comment type="caution">
    <text evidence="1">The sequence shown here is derived from an EMBL/GenBank/DDBJ whole genome shotgun (WGS) entry which is preliminary data.</text>
</comment>
<sequence>MLPVSQVSDPGPSRRHDFADIADDIQLVPEAEIALRGKLETLIPPPILEIEMQELSKELDLCGIEIFMGTLEDAQSLGSAQDRLQY</sequence>
<gene>
    <name evidence="1" type="ORF">DPMN_126446</name>
</gene>
<organism evidence="1 2">
    <name type="scientific">Dreissena polymorpha</name>
    <name type="common">Zebra mussel</name>
    <name type="synonym">Mytilus polymorpha</name>
    <dbReference type="NCBI Taxonomy" id="45954"/>
    <lineage>
        <taxon>Eukaryota</taxon>
        <taxon>Metazoa</taxon>
        <taxon>Spiralia</taxon>
        <taxon>Lophotrochozoa</taxon>
        <taxon>Mollusca</taxon>
        <taxon>Bivalvia</taxon>
        <taxon>Autobranchia</taxon>
        <taxon>Heteroconchia</taxon>
        <taxon>Euheterodonta</taxon>
        <taxon>Imparidentia</taxon>
        <taxon>Neoheterodontei</taxon>
        <taxon>Myida</taxon>
        <taxon>Dreissenoidea</taxon>
        <taxon>Dreissenidae</taxon>
        <taxon>Dreissena</taxon>
    </lineage>
</organism>
<proteinExistence type="predicted"/>
<keyword evidence="2" id="KW-1185">Reference proteome</keyword>
<reference evidence="1" key="1">
    <citation type="journal article" date="2019" name="bioRxiv">
        <title>The Genome of the Zebra Mussel, Dreissena polymorpha: A Resource for Invasive Species Research.</title>
        <authorList>
            <person name="McCartney M.A."/>
            <person name="Auch B."/>
            <person name="Kono T."/>
            <person name="Mallez S."/>
            <person name="Zhang Y."/>
            <person name="Obille A."/>
            <person name="Becker A."/>
            <person name="Abrahante J.E."/>
            <person name="Garbe J."/>
            <person name="Badalamenti J.P."/>
            <person name="Herman A."/>
            <person name="Mangelson H."/>
            <person name="Liachko I."/>
            <person name="Sullivan S."/>
            <person name="Sone E.D."/>
            <person name="Koren S."/>
            <person name="Silverstein K.A.T."/>
            <person name="Beckman K.B."/>
            <person name="Gohl D.M."/>
        </authorList>
    </citation>
    <scope>NUCLEOTIDE SEQUENCE</scope>
    <source>
        <strain evidence="1">Duluth1</strain>
        <tissue evidence="1">Whole animal</tissue>
    </source>
</reference>
<evidence type="ECO:0000313" key="1">
    <source>
        <dbReference type="EMBL" id="KAH3824609.1"/>
    </source>
</evidence>